<organism evidence="2 3">
    <name type="scientific">Streptomyces lusitanus</name>
    <dbReference type="NCBI Taxonomy" id="68232"/>
    <lineage>
        <taxon>Bacteria</taxon>
        <taxon>Bacillati</taxon>
        <taxon>Actinomycetota</taxon>
        <taxon>Actinomycetes</taxon>
        <taxon>Kitasatosporales</taxon>
        <taxon>Streptomycetaceae</taxon>
        <taxon>Streptomyces</taxon>
    </lineage>
</organism>
<name>A0ABU3JQM3_9ACTN</name>
<dbReference type="RefSeq" id="WP_394307769.1">
    <property type="nucleotide sequence ID" value="NZ_JASKMA010000007.1"/>
</dbReference>
<evidence type="ECO:0000313" key="3">
    <source>
        <dbReference type="Proteomes" id="UP001249760"/>
    </source>
</evidence>
<reference evidence="2 3" key="1">
    <citation type="submission" date="2023-05" db="EMBL/GenBank/DDBJ databases">
        <title>Streptomyces fuscus sp. nov., a brown-black pigment producing actinomyces isolated from dry sand of Sea duck farm.</title>
        <authorList>
            <person name="Xie J."/>
            <person name="Shen N."/>
        </authorList>
    </citation>
    <scope>NUCLEOTIDE SEQUENCE [LARGE SCALE GENOMIC DNA]</scope>
    <source>
        <strain evidence="2 3">CGMCC 4.1745</strain>
    </source>
</reference>
<evidence type="ECO:0000256" key="1">
    <source>
        <dbReference type="SAM" id="MobiDB-lite"/>
    </source>
</evidence>
<gene>
    <name evidence="2" type="ORF">QNO04_12310</name>
</gene>
<feature type="region of interest" description="Disordered" evidence="1">
    <location>
        <begin position="35"/>
        <end position="55"/>
    </location>
</feature>
<feature type="region of interest" description="Disordered" evidence="1">
    <location>
        <begin position="1"/>
        <end position="21"/>
    </location>
</feature>
<keyword evidence="3" id="KW-1185">Reference proteome</keyword>
<accession>A0ABU3JQM3</accession>
<dbReference type="Proteomes" id="UP001249760">
    <property type="component" value="Unassembled WGS sequence"/>
</dbReference>
<dbReference type="EMBL" id="JASKMA010000007">
    <property type="protein sequence ID" value="MDT6984242.1"/>
    <property type="molecule type" value="Genomic_DNA"/>
</dbReference>
<evidence type="ECO:0000313" key="2">
    <source>
        <dbReference type="EMBL" id="MDT6984242.1"/>
    </source>
</evidence>
<protein>
    <submittedName>
        <fullName evidence="2">Uncharacterized protein</fullName>
    </submittedName>
</protein>
<comment type="caution">
    <text evidence="2">The sequence shown here is derived from an EMBL/GenBank/DDBJ whole genome shotgun (WGS) entry which is preliminary data.</text>
</comment>
<proteinExistence type="predicted"/>
<sequence length="55" mass="5626">MKVNTGFGDHRQADARSGTGAAPGMASFAGFLAKTSTPSLPDSPCRGVPGWSKDM</sequence>